<reference evidence="3 4" key="1">
    <citation type="submission" date="2019-10" db="EMBL/GenBank/DDBJ databases">
        <title>Whole genome shotgun sequence of Streptomyces angustmyceticus NBRC 3934.</title>
        <authorList>
            <person name="Hosoyama A."/>
            <person name="Ichikawa N."/>
            <person name="Kimura A."/>
            <person name="Kitahashi Y."/>
            <person name="Komaki H."/>
            <person name="Uohara A."/>
        </authorList>
    </citation>
    <scope>NUCLEOTIDE SEQUENCE [LARGE SCALE GENOMIC DNA]</scope>
    <source>
        <strain evidence="3 4">NBRC 3934</strain>
    </source>
</reference>
<comment type="caution">
    <text evidence="3">The sequence shown here is derived from an EMBL/GenBank/DDBJ whole genome shotgun (WGS) entry which is preliminary data.</text>
</comment>
<sequence length="525" mass="55671">MDTAAVTAGGAPGRILGEDTGAVPPPRTAAPAGTVPAPRSAGPDDAETAGTGTPPPDLPGRLRRAAHRLRTRTAPLRAPRLDPYWTAGLFFVAYAVLAVCRFRTLSTSSWDLGIFEQAIRGYAHFQAPIVDLKGPGTNILGDHFSPVLILLAPLYRLFPSSLTLLIAQAALFAVSAIPVARAAARTLGRVPGLAIGLAYGTSWGVQKAVDFDFHEIAFALPLIAFALEAVLRGRWTAVVCWAAPLVLVKEDLGVTAAVIGALALIRTRRASPLAIALVAFGITATAVTLGVLIPGFNGSGSYDYWSKFGADGGGLTIPLDTALRTTLWVLLPTTGLLALRSPLLLVALPTLGWRFLSHEPHYWGIDWHYNAVLMPVVFLALIDALPRARVSARPWLRSYAHHLPAAVVSVALALTTTLPLARLTEAATYRTPPDAVAAGKLLDRIPDGASVESDIRPLSRLTGRTRVFWTGDTGGLAPDYVAVQLRDGHTPRQALADATARHPRSTYVILGGASDLLVLHRTSAR</sequence>
<feature type="transmembrane region" description="Helical" evidence="2">
    <location>
        <begin position="272"/>
        <end position="296"/>
    </location>
</feature>
<dbReference type="InterPro" id="IPR018650">
    <property type="entry name" value="STSV1_Orf64"/>
</dbReference>
<feature type="region of interest" description="Disordered" evidence="1">
    <location>
        <begin position="1"/>
        <end position="61"/>
    </location>
</feature>
<evidence type="ECO:0000313" key="3">
    <source>
        <dbReference type="EMBL" id="GES32241.1"/>
    </source>
</evidence>
<gene>
    <name evidence="3" type="ORF">San01_47280</name>
</gene>
<evidence type="ECO:0000313" key="4">
    <source>
        <dbReference type="Proteomes" id="UP000325598"/>
    </source>
</evidence>
<keyword evidence="2" id="KW-0812">Transmembrane</keyword>
<dbReference type="EMBL" id="BLAG01000013">
    <property type="protein sequence ID" value="GES32241.1"/>
    <property type="molecule type" value="Genomic_DNA"/>
</dbReference>
<feature type="transmembrane region" description="Helical" evidence="2">
    <location>
        <begin position="363"/>
        <end position="382"/>
    </location>
</feature>
<dbReference type="AlphaFoldDB" id="A0A5J4LJY6"/>
<organism evidence="3 4">
    <name type="scientific">Streptomyces angustmyceticus</name>
    <dbReference type="NCBI Taxonomy" id="285578"/>
    <lineage>
        <taxon>Bacteria</taxon>
        <taxon>Bacillati</taxon>
        <taxon>Actinomycetota</taxon>
        <taxon>Actinomycetes</taxon>
        <taxon>Kitasatosporales</taxon>
        <taxon>Streptomycetaceae</taxon>
        <taxon>Streptomyces</taxon>
    </lineage>
</organism>
<dbReference type="Pfam" id="PF09852">
    <property type="entry name" value="DUF2079"/>
    <property type="match status" value="1"/>
</dbReference>
<evidence type="ECO:0008006" key="5">
    <source>
        <dbReference type="Google" id="ProtNLM"/>
    </source>
</evidence>
<dbReference type="Proteomes" id="UP000325598">
    <property type="component" value="Unassembled WGS sequence"/>
</dbReference>
<keyword evidence="4" id="KW-1185">Reference proteome</keyword>
<feature type="transmembrane region" description="Helical" evidence="2">
    <location>
        <begin position="327"/>
        <end position="351"/>
    </location>
</feature>
<name>A0A5J4LJY6_9ACTN</name>
<keyword evidence="2" id="KW-0472">Membrane</keyword>
<dbReference type="OrthoDB" id="5240834at2"/>
<dbReference type="GeneID" id="96753501"/>
<feature type="transmembrane region" description="Helical" evidence="2">
    <location>
        <begin position="84"/>
        <end position="102"/>
    </location>
</feature>
<feature type="transmembrane region" description="Helical" evidence="2">
    <location>
        <begin position="402"/>
        <end position="421"/>
    </location>
</feature>
<accession>A0A5J4LJY6</accession>
<evidence type="ECO:0000256" key="1">
    <source>
        <dbReference type="SAM" id="MobiDB-lite"/>
    </source>
</evidence>
<protein>
    <recommendedName>
        <fullName evidence="5">DUF2079 domain-containing protein</fullName>
    </recommendedName>
</protein>
<proteinExistence type="predicted"/>
<evidence type="ECO:0000256" key="2">
    <source>
        <dbReference type="SAM" id="Phobius"/>
    </source>
</evidence>
<dbReference type="RefSeq" id="WP_086718218.1">
    <property type="nucleotide sequence ID" value="NZ_BLAG01000013.1"/>
</dbReference>
<keyword evidence="2" id="KW-1133">Transmembrane helix</keyword>
<feature type="transmembrane region" description="Helical" evidence="2">
    <location>
        <begin position="162"/>
        <end position="180"/>
    </location>
</feature>